<dbReference type="EMBL" id="NAJO01000055">
    <property type="protein sequence ID" value="OQN97350.1"/>
    <property type="molecule type" value="Genomic_DNA"/>
</dbReference>
<dbReference type="STRING" id="1507870.A0A1V8SEG7"/>
<evidence type="ECO:0000256" key="7">
    <source>
        <dbReference type="ARBA" id="ARBA00044236"/>
    </source>
</evidence>
<dbReference type="PANTHER" id="PTHR45860">
    <property type="entry name" value="TRANSLATION INITIATION FACTOR EIF-2B SUBUNIT ALPHA"/>
    <property type="match status" value="1"/>
</dbReference>
<comment type="subunit">
    <text evidence="8">Component of the translation initiation factor 2B (eIF2B) complex which is a heterodecamer of two sets of five different subunits: alpha, beta, gamma, delta and epsilon. Subunits alpha, beta and delta comprise a regulatory subcomplex and subunits epsilon and gamma comprise a catalytic subcomplex. Within the complex, the hexameric regulatory complex resides at the center, with the two heterodimeric catalytic subcomplexes bound on opposite sides.</text>
</comment>
<evidence type="ECO:0000256" key="3">
    <source>
        <dbReference type="ARBA" id="ARBA00022490"/>
    </source>
</evidence>
<dbReference type="GO" id="GO:0005829">
    <property type="term" value="C:cytosol"/>
    <property type="evidence" value="ECO:0007669"/>
    <property type="project" value="UniProtKB-SubCell"/>
</dbReference>
<evidence type="ECO:0000313" key="12">
    <source>
        <dbReference type="Proteomes" id="UP000192596"/>
    </source>
</evidence>
<comment type="caution">
    <text evidence="11">The sequence shown here is derived from an EMBL/GenBank/DDBJ whole genome shotgun (WGS) entry which is preliminary data.</text>
</comment>
<keyword evidence="3" id="KW-0963">Cytoplasm</keyword>
<dbReference type="InterPro" id="IPR042529">
    <property type="entry name" value="IF_2B-like_C"/>
</dbReference>
<dbReference type="SUPFAM" id="SSF100950">
    <property type="entry name" value="NagB/RpiA/CoA transferase-like"/>
    <property type="match status" value="1"/>
</dbReference>
<organism evidence="11 12">
    <name type="scientific">Cryoendolithus antarcticus</name>
    <dbReference type="NCBI Taxonomy" id="1507870"/>
    <lineage>
        <taxon>Eukaryota</taxon>
        <taxon>Fungi</taxon>
        <taxon>Dikarya</taxon>
        <taxon>Ascomycota</taxon>
        <taxon>Pezizomycotina</taxon>
        <taxon>Dothideomycetes</taxon>
        <taxon>Dothideomycetidae</taxon>
        <taxon>Cladosporiales</taxon>
        <taxon>Cladosporiaceae</taxon>
        <taxon>Cryoendolithus</taxon>
    </lineage>
</organism>
<protein>
    <recommendedName>
        <fullName evidence="6">Translation initiation factor eIF2B subunit alpha</fullName>
    </recommendedName>
    <alternativeName>
        <fullName evidence="7">eIF2B GDP-GTP exchange factor subunit alpha</fullName>
    </alternativeName>
</protein>
<feature type="region of interest" description="Disordered" evidence="10">
    <location>
        <begin position="1"/>
        <end position="29"/>
    </location>
</feature>
<evidence type="ECO:0000313" key="11">
    <source>
        <dbReference type="EMBL" id="OQN97350.1"/>
    </source>
</evidence>
<dbReference type="Gene3D" id="1.20.120.1070">
    <property type="entry name" value="Translation initiation factor eIF-2B, N-terminal domain"/>
    <property type="match status" value="1"/>
</dbReference>
<reference evidence="12" key="1">
    <citation type="submission" date="2017-03" db="EMBL/GenBank/DDBJ databases">
        <title>Genomes of endolithic fungi from Antarctica.</title>
        <authorList>
            <person name="Coleine C."/>
            <person name="Masonjones S."/>
            <person name="Stajich J.E."/>
        </authorList>
    </citation>
    <scope>NUCLEOTIDE SEQUENCE [LARGE SCALE GENOMIC DNA]</scope>
    <source>
        <strain evidence="12">CCFEE 5527</strain>
    </source>
</reference>
<dbReference type="Gene3D" id="3.40.50.10470">
    <property type="entry name" value="Translation initiation factor eif-2b, domain 2"/>
    <property type="match status" value="1"/>
</dbReference>
<evidence type="ECO:0000256" key="5">
    <source>
        <dbReference type="ARBA" id="ARBA00022917"/>
    </source>
</evidence>
<dbReference type="PANTHER" id="PTHR45860:SF1">
    <property type="entry name" value="TRANSLATION INITIATION FACTOR EIF-2B SUBUNIT ALPHA"/>
    <property type="match status" value="1"/>
</dbReference>
<evidence type="ECO:0000256" key="8">
    <source>
        <dbReference type="ARBA" id="ARBA00046432"/>
    </source>
</evidence>
<comment type="subcellular location">
    <subcellularLocation>
        <location evidence="1">Cytoplasm</location>
        <location evidence="1">Cytosol</location>
    </subcellularLocation>
</comment>
<evidence type="ECO:0000256" key="4">
    <source>
        <dbReference type="ARBA" id="ARBA00022540"/>
    </source>
</evidence>
<dbReference type="GO" id="GO:0005851">
    <property type="term" value="C:eukaryotic translation initiation factor 2B complex"/>
    <property type="evidence" value="ECO:0007669"/>
    <property type="project" value="TreeGrafter"/>
</dbReference>
<dbReference type="InterPro" id="IPR042528">
    <property type="entry name" value="elF-2B_alpha_N"/>
</dbReference>
<keyword evidence="12" id="KW-1185">Reference proteome</keyword>
<dbReference type="GO" id="GO:0003743">
    <property type="term" value="F:translation initiation factor activity"/>
    <property type="evidence" value="ECO:0007669"/>
    <property type="project" value="UniProtKB-KW"/>
</dbReference>
<dbReference type="FunCoup" id="A0A1V8SEG7">
    <property type="interactions" value="2125"/>
</dbReference>
<keyword evidence="4" id="KW-0396">Initiation factor</keyword>
<sequence>MANSRPSTPGYFNYNEGSTTSPVIGRPPNARMTTTGIPTPPGGEACDVVATYHQLLAEDPELTMPVAAIEALIIALADTPATTVSETLDLVQNLTAQLKRNIPNPISLSAGTDLFQQYLISSLQRPTGNGGFEEIRTHLVQNGRLFVERAKAARETIAGFGKHFIRDGSTVLTNGGSRVVGSLLKSAAESENASGRGSIRFKVIYVVSGVEKMDKEAQDNIAALRERDVPVAVIAPTSVAYVMDGVTQCFVGAEGVVENGGIISRMGTYQMAVLAKAMGKPFYVVSESHKFVRLYPIGQQDLGIEQNVVEFRTSRGKEGDVHEDHEANRDEGVADMDDGSGAKSMVPAQAEDAVDYTPPEYISGIITESGVLLPSAVSEELIKIWF</sequence>
<comment type="similarity">
    <text evidence="2 9">Belongs to the eIF-2B alpha/beta/delta subunits family.</text>
</comment>
<dbReference type="GO" id="GO:0005085">
    <property type="term" value="F:guanyl-nucleotide exchange factor activity"/>
    <property type="evidence" value="ECO:0007669"/>
    <property type="project" value="TreeGrafter"/>
</dbReference>
<feature type="region of interest" description="Disordered" evidence="10">
    <location>
        <begin position="314"/>
        <end position="348"/>
    </location>
</feature>
<dbReference type="InterPro" id="IPR037171">
    <property type="entry name" value="NagB/RpiA_transferase-like"/>
</dbReference>
<accession>A0A1V8SEG7</accession>
<dbReference type="AlphaFoldDB" id="A0A1V8SEG7"/>
<evidence type="ECO:0000256" key="1">
    <source>
        <dbReference type="ARBA" id="ARBA00004514"/>
    </source>
</evidence>
<dbReference type="InParanoid" id="A0A1V8SEG7"/>
<dbReference type="Pfam" id="PF01008">
    <property type="entry name" value="IF-2B"/>
    <property type="match status" value="1"/>
</dbReference>
<dbReference type="FunFam" id="1.20.120.1070:FF:000002">
    <property type="entry name" value="Translation initiation factor eIF-2B subunit alpha"/>
    <property type="match status" value="1"/>
</dbReference>
<evidence type="ECO:0000256" key="9">
    <source>
        <dbReference type="RuleBase" id="RU003814"/>
    </source>
</evidence>
<evidence type="ECO:0000256" key="2">
    <source>
        <dbReference type="ARBA" id="ARBA00007251"/>
    </source>
</evidence>
<dbReference type="Proteomes" id="UP000192596">
    <property type="component" value="Unassembled WGS sequence"/>
</dbReference>
<keyword evidence="5" id="KW-0648">Protein biosynthesis</keyword>
<dbReference type="InterPro" id="IPR000649">
    <property type="entry name" value="IF-2B-related"/>
</dbReference>
<dbReference type="InterPro" id="IPR051501">
    <property type="entry name" value="eIF2B_alpha/beta/delta"/>
</dbReference>
<evidence type="ECO:0000256" key="10">
    <source>
        <dbReference type="SAM" id="MobiDB-lite"/>
    </source>
</evidence>
<proteinExistence type="inferred from homology"/>
<evidence type="ECO:0000256" key="6">
    <source>
        <dbReference type="ARBA" id="ARBA00044208"/>
    </source>
</evidence>
<gene>
    <name evidence="11" type="ORF">B0A48_16414</name>
</gene>
<name>A0A1V8SEG7_9PEZI</name>
<feature type="compositionally biased region" description="Basic and acidic residues" evidence="10">
    <location>
        <begin position="314"/>
        <end position="332"/>
    </location>
</feature>
<dbReference type="OrthoDB" id="10249309at2759"/>